<dbReference type="InterPro" id="IPR038765">
    <property type="entry name" value="Papain-like_cys_pep_sf"/>
</dbReference>
<sequence>MKIFIIVFFILINSSITIRIHFSFEQWEAKFYKNLDASRRTFYRQNFESNLQDINSHNSKEHFSYKKGLNEYSHLPRDQFIKTRCKTTVPNDILSFIDNEVEMSPQIVQEDRNGLTKSDHQSIQFDMAPLSYPFYSFTSNNVPAAVDWSALMQRVQNQASCGACWAFSAMGLIEGILRIRNRTLPDYTFFSPQFLIDCDINESGCEGGWPVTALRFLKSSANGNVAPKTADYPYQSRRRTCNRNIAMTQLNITKVSEKYINGNESALQVQVANYGPTIVSMYSTNNLASYKSGVFSDNNCPTGPDVCSMVNHAVIVVGYGTDLVLGDYWKVKNSWGTTWGENNGYFRIARNSGNMCNIACWAINAW</sequence>
<dbReference type="PROSITE" id="PS00139">
    <property type="entry name" value="THIOL_PROTEASE_CYS"/>
    <property type="match status" value="1"/>
</dbReference>
<evidence type="ECO:0000313" key="10">
    <source>
        <dbReference type="EMBL" id="KAG5674895.1"/>
    </source>
</evidence>
<dbReference type="SMART" id="SM00848">
    <property type="entry name" value="Inhibitor_I29"/>
    <property type="match status" value="1"/>
</dbReference>
<gene>
    <name evidence="10" type="ORF">PVAND_004840</name>
</gene>
<dbReference type="InterPro" id="IPR039417">
    <property type="entry name" value="Peptidase_C1A_papain-like"/>
</dbReference>
<dbReference type="Gene3D" id="3.90.70.10">
    <property type="entry name" value="Cysteine proteinases"/>
    <property type="match status" value="1"/>
</dbReference>
<evidence type="ECO:0000256" key="5">
    <source>
        <dbReference type="ARBA" id="ARBA00023145"/>
    </source>
</evidence>
<dbReference type="InterPro" id="IPR013128">
    <property type="entry name" value="Peptidase_C1A"/>
</dbReference>
<dbReference type="CDD" id="cd02248">
    <property type="entry name" value="Peptidase_C1A"/>
    <property type="match status" value="1"/>
</dbReference>
<evidence type="ECO:0000256" key="7">
    <source>
        <dbReference type="SAM" id="SignalP"/>
    </source>
</evidence>
<comment type="similarity">
    <text evidence="1">Belongs to the peptidase C1 family.</text>
</comment>
<reference evidence="10" key="1">
    <citation type="submission" date="2021-03" db="EMBL/GenBank/DDBJ databases">
        <title>Chromosome level genome of the anhydrobiotic midge Polypedilum vanderplanki.</title>
        <authorList>
            <person name="Yoshida Y."/>
            <person name="Kikawada T."/>
            <person name="Gusev O."/>
        </authorList>
    </citation>
    <scope>NUCLEOTIDE SEQUENCE</scope>
    <source>
        <strain evidence="10">NIAS01</strain>
        <tissue evidence="10">Whole body or cell culture</tissue>
    </source>
</reference>
<keyword evidence="6" id="KW-1015">Disulfide bond</keyword>
<feature type="signal peptide" evidence="7">
    <location>
        <begin position="1"/>
        <end position="17"/>
    </location>
</feature>
<evidence type="ECO:0000256" key="3">
    <source>
        <dbReference type="ARBA" id="ARBA00022801"/>
    </source>
</evidence>
<dbReference type="SMART" id="SM00645">
    <property type="entry name" value="Pept_C1"/>
    <property type="match status" value="1"/>
</dbReference>
<protein>
    <submittedName>
        <fullName evidence="10">Uncharacterized protein</fullName>
    </submittedName>
</protein>
<evidence type="ECO:0000313" key="11">
    <source>
        <dbReference type="Proteomes" id="UP001107558"/>
    </source>
</evidence>
<accession>A0A9J6BYF9</accession>
<dbReference type="GO" id="GO:0008234">
    <property type="term" value="F:cysteine-type peptidase activity"/>
    <property type="evidence" value="ECO:0007669"/>
    <property type="project" value="UniProtKB-KW"/>
</dbReference>
<comment type="caution">
    <text evidence="10">The sequence shown here is derived from an EMBL/GenBank/DDBJ whole genome shotgun (WGS) entry which is preliminary data.</text>
</comment>
<evidence type="ECO:0000259" key="8">
    <source>
        <dbReference type="SMART" id="SM00645"/>
    </source>
</evidence>
<dbReference type="InterPro" id="IPR000668">
    <property type="entry name" value="Peptidase_C1A_C"/>
</dbReference>
<keyword evidence="7" id="KW-0732">Signal</keyword>
<dbReference type="Pfam" id="PF08246">
    <property type="entry name" value="Inhibitor_I29"/>
    <property type="match status" value="1"/>
</dbReference>
<name>A0A9J6BYF9_POLVA</name>
<evidence type="ECO:0000256" key="1">
    <source>
        <dbReference type="ARBA" id="ARBA00008455"/>
    </source>
</evidence>
<evidence type="ECO:0000256" key="6">
    <source>
        <dbReference type="ARBA" id="ARBA00023157"/>
    </source>
</evidence>
<dbReference type="AlphaFoldDB" id="A0A9J6BYF9"/>
<keyword evidence="11" id="KW-1185">Reference proteome</keyword>
<feature type="chain" id="PRO_5039891156" evidence="7">
    <location>
        <begin position="18"/>
        <end position="366"/>
    </location>
</feature>
<dbReference type="InterPro" id="IPR000169">
    <property type="entry name" value="Pept_cys_AS"/>
</dbReference>
<feature type="domain" description="Cathepsin propeptide inhibitor" evidence="9">
    <location>
        <begin position="24"/>
        <end position="80"/>
    </location>
</feature>
<dbReference type="InterPro" id="IPR013201">
    <property type="entry name" value="Prot_inhib_I29"/>
</dbReference>
<dbReference type="Proteomes" id="UP001107558">
    <property type="component" value="Chromosome 2"/>
</dbReference>
<dbReference type="SUPFAM" id="SSF54001">
    <property type="entry name" value="Cysteine proteinases"/>
    <property type="match status" value="1"/>
</dbReference>
<keyword evidence="2" id="KW-0645">Protease</keyword>
<evidence type="ECO:0000256" key="2">
    <source>
        <dbReference type="ARBA" id="ARBA00022670"/>
    </source>
</evidence>
<dbReference type="GO" id="GO:0006508">
    <property type="term" value="P:proteolysis"/>
    <property type="evidence" value="ECO:0007669"/>
    <property type="project" value="UniProtKB-KW"/>
</dbReference>
<evidence type="ECO:0000259" key="9">
    <source>
        <dbReference type="SMART" id="SM00848"/>
    </source>
</evidence>
<dbReference type="PRINTS" id="PR00705">
    <property type="entry name" value="PAPAIN"/>
</dbReference>
<feature type="domain" description="Peptidase C1A papain C-terminal" evidence="8">
    <location>
        <begin position="142"/>
        <end position="366"/>
    </location>
</feature>
<keyword evidence="5" id="KW-0865">Zymogen</keyword>
<evidence type="ECO:0000256" key="4">
    <source>
        <dbReference type="ARBA" id="ARBA00022807"/>
    </source>
</evidence>
<dbReference type="Pfam" id="PF00112">
    <property type="entry name" value="Peptidase_C1"/>
    <property type="match status" value="1"/>
</dbReference>
<keyword evidence="3" id="KW-0378">Hydrolase</keyword>
<proteinExistence type="inferred from homology"/>
<dbReference type="PANTHER" id="PTHR12411">
    <property type="entry name" value="CYSTEINE PROTEASE FAMILY C1-RELATED"/>
    <property type="match status" value="1"/>
</dbReference>
<organism evidence="10 11">
    <name type="scientific">Polypedilum vanderplanki</name>
    <name type="common">Sleeping chironomid midge</name>
    <dbReference type="NCBI Taxonomy" id="319348"/>
    <lineage>
        <taxon>Eukaryota</taxon>
        <taxon>Metazoa</taxon>
        <taxon>Ecdysozoa</taxon>
        <taxon>Arthropoda</taxon>
        <taxon>Hexapoda</taxon>
        <taxon>Insecta</taxon>
        <taxon>Pterygota</taxon>
        <taxon>Neoptera</taxon>
        <taxon>Endopterygota</taxon>
        <taxon>Diptera</taxon>
        <taxon>Nematocera</taxon>
        <taxon>Chironomoidea</taxon>
        <taxon>Chironomidae</taxon>
        <taxon>Chironominae</taxon>
        <taxon>Polypedilum</taxon>
        <taxon>Polypedilum</taxon>
    </lineage>
</organism>
<keyword evidence="4" id="KW-0788">Thiol protease</keyword>
<dbReference type="EMBL" id="JADBJN010000002">
    <property type="protein sequence ID" value="KAG5674895.1"/>
    <property type="molecule type" value="Genomic_DNA"/>
</dbReference>
<dbReference type="OrthoDB" id="190265at2759"/>